<organism evidence="2 3">
    <name type="scientific">Rhododendron simsii</name>
    <name type="common">Sims's rhododendron</name>
    <dbReference type="NCBI Taxonomy" id="118357"/>
    <lineage>
        <taxon>Eukaryota</taxon>
        <taxon>Viridiplantae</taxon>
        <taxon>Streptophyta</taxon>
        <taxon>Embryophyta</taxon>
        <taxon>Tracheophyta</taxon>
        <taxon>Spermatophyta</taxon>
        <taxon>Magnoliopsida</taxon>
        <taxon>eudicotyledons</taxon>
        <taxon>Gunneridae</taxon>
        <taxon>Pentapetalae</taxon>
        <taxon>asterids</taxon>
        <taxon>Ericales</taxon>
        <taxon>Ericaceae</taxon>
        <taxon>Ericoideae</taxon>
        <taxon>Rhodoreae</taxon>
        <taxon>Rhododendron</taxon>
    </lineage>
</organism>
<evidence type="ECO:0000256" key="1">
    <source>
        <dbReference type="SAM" id="MobiDB-lite"/>
    </source>
</evidence>
<dbReference type="AlphaFoldDB" id="A0A834HAK3"/>
<name>A0A834HAK3_RHOSS</name>
<feature type="compositionally biased region" description="Basic residues" evidence="1">
    <location>
        <begin position="1"/>
        <end position="11"/>
    </location>
</feature>
<evidence type="ECO:0008006" key="4">
    <source>
        <dbReference type="Google" id="ProtNLM"/>
    </source>
</evidence>
<dbReference type="OrthoDB" id="1938527at2759"/>
<evidence type="ECO:0000313" key="3">
    <source>
        <dbReference type="Proteomes" id="UP000626092"/>
    </source>
</evidence>
<sequence length="236" mass="27174">MPLGQTHHRTLPVKETQLGRSPDRDLRSPSQSRIKLVPKINLPKDPKIAFNIVNSCNGFLCLSEPVVRFFCNGDYREVEIYTLGEGFWRNIGNAPYGVKPSEQFRAVPGPSGFCGSQKEYMRLEVLQGCLSMCDFLDGDHVDIWLMKDYGVKQSWSKDFYIVYMINETKIYDYYEPIMVLESGLILMLVNEDSLLVYDPVLNAMRMFTYMGLHPCSVELLMFLAWFHSGILQEEKT</sequence>
<dbReference type="Proteomes" id="UP000626092">
    <property type="component" value="Unassembled WGS sequence"/>
</dbReference>
<dbReference type="EMBL" id="WJXA01000004">
    <property type="protein sequence ID" value="KAF7144625.1"/>
    <property type="molecule type" value="Genomic_DNA"/>
</dbReference>
<protein>
    <recommendedName>
        <fullName evidence="4">F-box associated domain-containing protein</fullName>
    </recommendedName>
</protein>
<keyword evidence="3" id="KW-1185">Reference proteome</keyword>
<comment type="caution">
    <text evidence="2">The sequence shown here is derived from an EMBL/GenBank/DDBJ whole genome shotgun (WGS) entry which is preliminary data.</text>
</comment>
<feature type="region of interest" description="Disordered" evidence="1">
    <location>
        <begin position="1"/>
        <end position="30"/>
    </location>
</feature>
<gene>
    <name evidence="2" type="ORF">RHSIM_Rhsim04G0042300</name>
</gene>
<reference evidence="2" key="1">
    <citation type="submission" date="2019-11" db="EMBL/GenBank/DDBJ databases">
        <authorList>
            <person name="Liu Y."/>
            <person name="Hou J."/>
            <person name="Li T.-Q."/>
            <person name="Guan C.-H."/>
            <person name="Wu X."/>
            <person name="Wu H.-Z."/>
            <person name="Ling F."/>
            <person name="Zhang R."/>
            <person name="Shi X.-G."/>
            <person name="Ren J.-P."/>
            <person name="Chen E.-F."/>
            <person name="Sun J.-M."/>
        </authorList>
    </citation>
    <scope>NUCLEOTIDE SEQUENCE</scope>
    <source>
        <strain evidence="2">Adult_tree_wgs_1</strain>
        <tissue evidence="2">Leaves</tissue>
    </source>
</reference>
<accession>A0A834HAK3</accession>
<proteinExistence type="predicted"/>
<evidence type="ECO:0000313" key="2">
    <source>
        <dbReference type="EMBL" id="KAF7144625.1"/>
    </source>
</evidence>